<dbReference type="Proteomes" id="UP001054837">
    <property type="component" value="Unassembled WGS sequence"/>
</dbReference>
<protein>
    <submittedName>
        <fullName evidence="1">Uncharacterized protein</fullName>
    </submittedName>
</protein>
<dbReference type="EMBL" id="BPLQ01012249">
    <property type="protein sequence ID" value="GIY63965.1"/>
    <property type="molecule type" value="Genomic_DNA"/>
</dbReference>
<comment type="caution">
    <text evidence="1">The sequence shown here is derived from an EMBL/GenBank/DDBJ whole genome shotgun (WGS) entry which is preliminary data.</text>
</comment>
<dbReference type="AlphaFoldDB" id="A0AAV4V1Y6"/>
<keyword evidence="2" id="KW-1185">Reference proteome</keyword>
<evidence type="ECO:0000313" key="2">
    <source>
        <dbReference type="Proteomes" id="UP001054837"/>
    </source>
</evidence>
<accession>A0AAV4V1Y6</accession>
<reference evidence="1 2" key="1">
    <citation type="submission" date="2021-06" db="EMBL/GenBank/DDBJ databases">
        <title>Caerostris darwini draft genome.</title>
        <authorList>
            <person name="Kono N."/>
            <person name="Arakawa K."/>
        </authorList>
    </citation>
    <scope>NUCLEOTIDE SEQUENCE [LARGE SCALE GENOMIC DNA]</scope>
</reference>
<name>A0AAV4V1Y6_9ARAC</name>
<organism evidence="1 2">
    <name type="scientific">Caerostris darwini</name>
    <dbReference type="NCBI Taxonomy" id="1538125"/>
    <lineage>
        <taxon>Eukaryota</taxon>
        <taxon>Metazoa</taxon>
        <taxon>Ecdysozoa</taxon>
        <taxon>Arthropoda</taxon>
        <taxon>Chelicerata</taxon>
        <taxon>Arachnida</taxon>
        <taxon>Araneae</taxon>
        <taxon>Araneomorphae</taxon>
        <taxon>Entelegynae</taxon>
        <taxon>Araneoidea</taxon>
        <taxon>Araneidae</taxon>
        <taxon>Caerostris</taxon>
    </lineage>
</organism>
<sequence length="108" mass="12752">MKHSFDYHFHCLGDSDPKWNLKKVDWDKYFSLTNRLLISEKLDFSNPYKSNDSILEAIRVCAQESIPRRKIKRYRPFWTDEFSALKISCDEALLKADLLESTSNNVAF</sequence>
<evidence type="ECO:0000313" key="1">
    <source>
        <dbReference type="EMBL" id="GIY63965.1"/>
    </source>
</evidence>
<gene>
    <name evidence="1" type="primary">AVEN_151571_1</name>
    <name evidence="1" type="ORF">CDAR_601951</name>
</gene>
<proteinExistence type="predicted"/>